<dbReference type="InterPro" id="IPR009061">
    <property type="entry name" value="DNA-bd_dom_put_sf"/>
</dbReference>
<dbReference type="Pfam" id="PF12728">
    <property type="entry name" value="HTH_17"/>
    <property type="match status" value="1"/>
</dbReference>
<dbReference type="Gene3D" id="3.30.450.40">
    <property type="match status" value="1"/>
</dbReference>
<dbReference type="EMBL" id="JAAIVB010000004">
    <property type="protein sequence ID" value="NEX59615.1"/>
    <property type="molecule type" value="Genomic_DNA"/>
</dbReference>
<dbReference type="PANTHER" id="PTHR43102:SF2">
    <property type="entry name" value="GAF DOMAIN-CONTAINING PROTEIN"/>
    <property type="match status" value="1"/>
</dbReference>
<dbReference type="InterPro" id="IPR010093">
    <property type="entry name" value="SinI_DNA-bd"/>
</dbReference>
<sequence length="256" mass="28208">MKNHPLPGHDDPILTTSETARLLGVAVSTAQLWIESGTLDSWKTPGGHRRVRLSSVMRLLERQPSRSRADADPATLVSLPTEFLAADDPDYPVPENEAARLQALAATGLVDSPAEHAFDRLTWLAAQVTGASMALLSLLTTKRQWFKSRLGLDTAETPREWAFCSHAIVQDNALVVEDASRDPRFRDNPLVTGHPFIRFYAGFAVTDRNQLPLGTLCVLDNKPRALTEGQFQALHELSALASEEISRRPIALKTEK</sequence>
<dbReference type="InterPro" id="IPR029016">
    <property type="entry name" value="GAF-like_dom_sf"/>
</dbReference>
<evidence type="ECO:0000313" key="3">
    <source>
        <dbReference type="Proteomes" id="UP000482155"/>
    </source>
</evidence>
<dbReference type="SUPFAM" id="SSF55781">
    <property type="entry name" value="GAF domain-like"/>
    <property type="match status" value="1"/>
</dbReference>
<dbReference type="GO" id="GO:0003677">
    <property type="term" value="F:DNA binding"/>
    <property type="evidence" value="ECO:0007669"/>
    <property type="project" value="InterPro"/>
</dbReference>
<protein>
    <submittedName>
        <fullName evidence="2">Helix-turn-helix domain-containing protein</fullName>
    </submittedName>
</protein>
<comment type="caution">
    <text evidence="2">The sequence shown here is derived from an EMBL/GenBank/DDBJ whole genome shotgun (WGS) entry which is preliminary data.</text>
</comment>
<feature type="domain" description="Helix-turn-helix" evidence="1">
    <location>
        <begin position="14"/>
        <end position="63"/>
    </location>
</feature>
<proteinExistence type="predicted"/>
<dbReference type="Gene3D" id="1.10.1660.10">
    <property type="match status" value="1"/>
</dbReference>
<reference evidence="2 3" key="1">
    <citation type="submission" date="2020-02" db="EMBL/GenBank/DDBJ databases">
        <authorList>
            <person name="Kim M.K."/>
        </authorList>
    </citation>
    <scope>NUCLEOTIDE SEQUENCE [LARGE SCALE GENOMIC DNA]</scope>
    <source>
        <strain evidence="2 3">17J57-3</strain>
    </source>
</reference>
<name>A0A6B3SJT0_9BURK</name>
<dbReference type="InterPro" id="IPR041657">
    <property type="entry name" value="HTH_17"/>
</dbReference>
<evidence type="ECO:0000259" key="1">
    <source>
        <dbReference type="Pfam" id="PF12728"/>
    </source>
</evidence>
<accession>A0A6B3SJT0</accession>
<dbReference type="NCBIfam" id="TIGR01764">
    <property type="entry name" value="excise"/>
    <property type="match status" value="1"/>
</dbReference>
<keyword evidence="3" id="KW-1185">Reference proteome</keyword>
<dbReference type="AlphaFoldDB" id="A0A6B3SJT0"/>
<evidence type="ECO:0000313" key="2">
    <source>
        <dbReference type="EMBL" id="NEX59615.1"/>
    </source>
</evidence>
<dbReference type="Proteomes" id="UP000482155">
    <property type="component" value="Unassembled WGS sequence"/>
</dbReference>
<dbReference type="SUPFAM" id="SSF46955">
    <property type="entry name" value="Putative DNA-binding domain"/>
    <property type="match status" value="1"/>
</dbReference>
<dbReference type="CDD" id="cd04762">
    <property type="entry name" value="HTH_MerR-trunc"/>
    <property type="match status" value="1"/>
</dbReference>
<dbReference type="RefSeq" id="WP_163959942.1">
    <property type="nucleotide sequence ID" value="NZ_JAAIVB010000004.1"/>
</dbReference>
<gene>
    <name evidence="2" type="ORF">G3574_00855</name>
</gene>
<dbReference type="PANTHER" id="PTHR43102">
    <property type="entry name" value="SLR1143 PROTEIN"/>
    <property type="match status" value="1"/>
</dbReference>
<organism evidence="2 3">
    <name type="scientific">Noviherbaspirillum galbum</name>
    <dbReference type="NCBI Taxonomy" id="2709383"/>
    <lineage>
        <taxon>Bacteria</taxon>
        <taxon>Pseudomonadati</taxon>
        <taxon>Pseudomonadota</taxon>
        <taxon>Betaproteobacteria</taxon>
        <taxon>Burkholderiales</taxon>
        <taxon>Oxalobacteraceae</taxon>
        <taxon>Noviherbaspirillum</taxon>
    </lineage>
</organism>